<dbReference type="EMBL" id="JARGDL010000003">
    <property type="protein sequence ID" value="MDF1611339.1"/>
    <property type="molecule type" value="Genomic_DNA"/>
</dbReference>
<evidence type="ECO:0000256" key="11">
    <source>
        <dbReference type="ARBA" id="ARBA00023136"/>
    </source>
</evidence>
<feature type="transmembrane region" description="Helical" evidence="12">
    <location>
        <begin position="12"/>
        <end position="36"/>
    </location>
</feature>
<evidence type="ECO:0000256" key="5">
    <source>
        <dbReference type="ARBA" id="ARBA00022617"/>
    </source>
</evidence>
<dbReference type="GO" id="GO:0005886">
    <property type="term" value="C:plasma membrane"/>
    <property type="evidence" value="ECO:0007669"/>
    <property type="project" value="UniProtKB-SubCell"/>
</dbReference>
<reference evidence="14" key="1">
    <citation type="submission" date="2023-03" db="EMBL/GenBank/DDBJ databases">
        <title>Stygiobacter electus gen. nov., sp. nov., facultatively anaerobic thermotolerant bacterium of the class Ignavibacteria from a well of Yessentuki mineral water deposit.</title>
        <authorList>
            <person name="Podosokorskaya O.A."/>
            <person name="Elcheninov A.G."/>
            <person name="Petrova N.F."/>
            <person name="Zavarzina D.G."/>
            <person name="Kublanov I.V."/>
            <person name="Merkel A.Y."/>
        </authorList>
    </citation>
    <scope>NUCLEOTIDE SEQUENCE</scope>
    <source>
        <strain evidence="14">09-Me</strain>
    </source>
</reference>
<evidence type="ECO:0000313" key="15">
    <source>
        <dbReference type="Proteomes" id="UP001221302"/>
    </source>
</evidence>
<feature type="transmembrane region" description="Helical" evidence="12">
    <location>
        <begin position="42"/>
        <end position="68"/>
    </location>
</feature>
<protein>
    <submittedName>
        <fullName evidence="14">NapC/NirT family cytochrome c</fullName>
    </submittedName>
</protein>
<organism evidence="14 15">
    <name type="scientific">Stygiobacter electus</name>
    <dbReference type="NCBI Taxonomy" id="3032292"/>
    <lineage>
        <taxon>Bacteria</taxon>
        <taxon>Pseudomonadati</taxon>
        <taxon>Ignavibacteriota</taxon>
        <taxon>Ignavibacteria</taxon>
        <taxon>Ignavibacteriales</taxon>
        <taxon>Melioribacteraceae</taxon>
        <taxon>Stygiobacter</taxon>
    </lineage>
</organism>
<evidence type="ECO:0000256" key="2">
    <source>
        <dbReference type="ARBA" id="ARBA00007395"/>
    </source>
</evidence>
<dbReference type="InterPro" id="IPR051174">
    <property type="entry name" value="Cytochrome_c-type_ET"/>
</dbReference>
<evidence type="ECO:0000313" key="14">
    <source>
        <dbReference type="EMBL" id="MDF1611339.1"/>
    </source>
</evidence>
<evidence type="ECO:0000256" key="6">
    <source>
        <dbReference type="ARBA" id="ARBA00022692"/>
    </source>
</evidence>
<evidence type="ECO:0000256" key="12">
    <source>
        <dbReference type="SAM" id="Phobius"/>
    </source>
</evidence>
<dbReference type="PANTHER" id="PTHR30333">
    <property type="entry name" value="CYTOCHROME C-TYPE PROTEIN"/>
    <property type="match status" value="1"/>
</dbReference>
<dbReference type="Pfam" id="PF03264">
    <property type="entry name" value="Cytochrom_NNT"/>
    <property type="match status" value="1"/>
</dbReference>
<keyword evidence="6 12" id="KW-0812">Transmembrane</keyword>
<keyword evidence="7" id="KW-0479">Metal-binding</keyword>
<dbReference type="InterPro" id="IPR038266">
    <property type="entry name" value="NapC/NirT_cytc_sf"/>
</dbReference>
<sequence length="500" mass="57055">MKLPDSTKNWISLTGATISLITFSMIVFLFVISSIFDHGNTYLGLIIYVLLPTILFIGLLLIPIGMWLKVRKEKFGGFKKTGWPIIDFNDAKHRNAFTIFSVGTAIFLLASSVGSYEAFHYSESVEFCGKICHSVMKPEFVAYQNSPHARVACVECHVGSGADWYVRSKLSGLYQVYAVTLGTVPRPIETPISNLRPARETCEECHWPQKFYSRKLVQNRHYLSDDNNSEWDISLMMKIGAPISALGLQEGIHWHINPNVKIEYKAADKKRENIPWVKYTNLKTGEVTIYKDPQSKLDDVKLGNLETRVVDCMDCHNRPSHNYQPPAFFINNAITAGFIPKELPRIKFAAIDILSKDFKTTEEAEKEIKEKLNLFYKENYPEIFNNKKYLIDKAVNGVIDAFSKNIFPEMKVSWKVYANNIGHVEFMGCFRCHNDKHKSENGKLIKKDCNLCHEINAQGYVNKLELATINSSLEFRHPGNDVGDKWKKMMCVECHTGLNP</sequence>
<dbReference type="GO" id="GO:0009061">
    <property type="term" value="P:anaerobic respiration"/>
    <property type="evidence" value="ECO:0007669"/>
    <property type="project" value="TreeGrafter"/>
</dbReference>
<dbReference type="Gene3D" id="1.10.3820.10">
    <property type="entry name" value="Di-heme elbow motif domain"/>
    <property type="match status" value="1"/>
</dbReference>
<keyword evidence="8" id="KW-0249">Electron transport</keyword>
<evidence type="ECO:0000256" key="10">
    <source>
        <dbReference type="ARBA" id="ARBA00023004"/>
    </source>
</evidence>
<dbReference type="AlphaFoldDB" id="A0AAE3NZ15"/>
<accession>A0AAE3NZ15</accession>
<keyword evidence="9 12" id="KW-1133">Transmembrane helix</keyword>
<dbReference type="RefSeq" id="WP_321535105.1">
    <property type="nucleotide sequence ID" value="NZ_JARGDL010000003.1"/>
</dbReference>
<dbReference type="InterPro" id="IPR005126">
    <property type="entry name" value="NapC/NirT_cyt_c_N"/>
</dbReference>
<dbReference type="InterPro" id="IPR036280">
    <property type="entry name" value="Multihaem_cyt_sf"/>
</dbReference>
<dbReference type="GO" id="GO:0046872">
    <property type="term" value="F:metal ion binding"/>
    <property type="evidence" value="ECO:0007669"/>
    <property type="project" value="UniProtKB-KW"/>
</dbReference>
<keyword evidence="3" id="KW-0813">Transport</keyword>
<dbReference type="SUPFAM" id="SSF48695">
    <property type="entry name" value="Multiheme cytochromes"/>
    <property type="match status" value="1"/>
</dbReference>
<evidence type="ECO:0000256" key="3">
    <source>
        <dbReference type="ARBA" id="ARBA00022448"/>
    </source>
</evidence>
<evidence type="ECO:0000256" key="7">
    <source>
        <dbReference type="ARBA" id="ARBA00022723"/>
    </source>
</evidence>
<keyword evidence="10" id="KW-0408">Iron</keyword>
<keyword evidence="4" id="KW-1003">Cell membrane</keyword>
<name>A0AAE3NZ15_9BACT</name>
<comment type="caution">
    <text evidence="14">The sequence shown here is derived from an EMBL/GenBank/DDBJ whole genome shotgun (WGS) entry which is preliminary data.</text>
</comment>
<proteinExistence type="inferred from homology"/>
<evidence type="ECO:0000259" key="13">
    <source>
        <dbReference type="Pfam" id="PF03264"/>
    </source>
</evidence>
<gene>
    <name evidence="14" type="ORF">P0M35_04190</name>
</gene>
<keyword evidence="11 12" id="KW-0472">Membrane</keyword>
<dbReference type="PANTHER" id="PTHR30333:SF1">
    <property type="entry name" value="CYTOCHROME C-TYPE PROTEIN NAPC"/>
    <property type="match status" value="1"/>
</dbReference>
<comment type="similarity">
    <text evidence="2">Belongs to the NapC/NirT/NrfH family.</text>
</comment>
<evidence type="ECO:0000256" key="1">
    <source>
        <dbReference type="ARBA" id="ARBA00004236"/>
    </source>
</evidence>
<evidence type="ECO:0000256" key="4">
    <source>
        <dbReference type="ARBA" id="ARBA00022475"/>
    </source>
</evidence>
<dbReference type="Proteomes" id="UP001221302">
    <property type="component" value="Unassembled WGS sequence"/>
</dbReference>
<feature type="domain" description="NapC/NirT cytochrome c N-terminal" evidence="13">
    <location>
        <begin position="96"/>
        <end position="184"/>
    </location>
</feature>
<evidence type="ECO:0000256" key="9">
    <source>
        <dbReference type="ARBA" id="ARBA00022989"/>
    </source>
</evidence>
<keyword evidence="15" id="KW-1185">Reference proteome</keyword>
<comment type="subcellular location">
    <subcellularLocation>
        <location evidence="1">Cell membrane</location>
    </subcellularLocation>
</comment>
<evidence type="ECO:0000256" key="8">
    <source>
        <dbReference type="ARBA" id="ARBA00022982"/>
    </source>
</evidence>
<keyword evidence="5" id="KW-0349">Heme</keyword>
<dbReference type="GO" id="GO:0009055">
    <property type="term" value="F:electron transfer activity"/>
    <property type="evidence" value="ECO:0007669"/>
    <property type="project" value="TreeGrafter"/>
</dbReference>